<feature type="domain" description="WWE" evidence="13">
    <location>
        <begin position="110"/>
        <end position="190"/>
    </location>
</feature>
<dbReference type="GO" id="GO:0061630">
    <property type="term" value="F:ubiquitin protein ligase activity"/>
    <property type="evidence" value="ECO:0007669"/>
    <property type="project" value="UniProtKB-UniRule"/>
</dbReference>
<comment type="PTM">
    <text evidence="11">Ubiquitinated; autoubiquitinated.</text>
</comment>
<dbReference type="CDD" id="cd16546">
    <property type="entry name" value="RING-HC_RNF146"/>
    <property type="match status" value="1"/>
</dbReference>
<dbReference type="PROSITE" id="PS50089">
    <property type="entry name" value="ZF_RING_2"/>
    <property type="match status" value="1"/>
</dbReference>
<reference evidence="14 15" key="2">
    <citation type="submission" date="2018-08" db="EMBL/GenBank/DDBJ databases">
        <authorList>
            <person name="Laetsch R D."/>
            <person name="Stevens L."/>
            <person name="Kumar S."/>
            <person name="Blaxter L. M."/>
        </authorList>
    </citation>
    <scope>NUCLEOTIDE SEQUENCE [LARGE SCALE GENOMIC DNA]</scope>
</reference>
<organism evidence="16">
    <name type="scientific">Onchocerca ochengi</name>
    <name type="common">Filarial nematode worm</name>
    <dbReference type="NCBI Taxonomy" id="42157"/>
    <lineage>
        <taxon>Eukaryota</taxon>
        <taxon>Metazoa</taxon>
        <taxon>Ecdysozoa</taxon>
        <taxon>Nematoda</taxon>
        <taxon>Chromadorea</taxon>
        <taxon>Rhabditida</taxon>
        <taxon>Spirurina</taxon>
        <taxon>Spiruromorpha</taxon>
        <taxon>Filarioidea</taxon>
        <taxon>Onchocercidae</taxon>
        <taxon>Onchocerca</taxon>
    </lineage>
</organism>
<keyword evidence="9 11" id="KW-0862">Zinc</keyword>
<dbReference type="SUPFAM" id="SSF57850">
    <property type="entry name" value="RING/U-box"/>
    <property type="match status" value="1"/>
</dbReference>
<comment type="subcellular location">
    <subcellularLocation>
        <location evidence="2 11">Cytoplasm</location>
        <location evidence="2 11">Cytosol</location>
    </subcellularLocation>
</comment>
<dbReference type="STRING" id="42157.A0A182E7B8"/>
<dbReference type="GO" id="GO:0008270">
    <property type="term" value="F:zinc ion binding"/>
    <property type="evidence" value="ECO:0007669"/>
    <property type="project" value="UniProtKB-UniRule"/>
</dbReference>
<dbReference type="PANTHER" id="PTHR13417:SF2">
    <property type="entry name" value="E3 UBIQUITIN-PROTEIN LIGASE RNF146"/>
    <property type="match status" value="1"/>
</dbReference>
<dbReference type="GO" id="GO:0072572">
    <property type="term" value="F:poly-ADP-D-ribose binding"/>
    <property type="evidence" value="ECO:0007669"/>
    <property type="project" value="UniProtKB-UniRule"/>
</dbReference>
<comment type="function">
    <text evidence="11">E3 ubiquitin-protein ligase that specifically binds poly-ADP-ribosylated proteins and mediates their ubiquitination and subsequent degradation.</text>
</comment>
<dbReference type="EC" id="2.3.2.27" evidence="11"/>
<proteinExistence type="predicted"/>
<evidence type="ECO:0000256" key="6">
    <source>
        <dbReference type="ARBA" id="ARBA00022723"/>
    </source>
</evidence>
<dbReference type="SMART" id="SM00678">
    <property type="entry name" value="WWE"/>
    <property type="match status" value="1"/>
</dbReference>
<evidence type="ECO:0000256" key="8">
    <source>
        <dbReference type="ARBA" id="ARBA00022786"/>
    </source>
</evidence>
<comment type="pathway">
    <text evidence="11">Protein modification; protein ubiquitination.</text>
</comment>
<dbReference type="OrthoDB" id="10065815at2759"/>
<name>A0A182E7B8_ONCOC</name>
<dbReference type="InterPro" id="IPR013083">
    <property type="entry name" value="Znf_RING/FYVE/PHD"/>
</dbReference>
<dbReference type="Pfam" id="PF02825">
    <property type="entry name" value="WWE"/>
    <property type="match status" value="1"/>
</dbReference>
<keyword evidence="15" id="KW-1185">Reference proteome</keyword>
<evidence type="ECO:0000256" key="5">
    <source>
        <dbReference type="ARBA" id="ARBA00022687"/>
    </source>
</evidence>
<keyword evidence="8 11" id="KW-0833">Ubl conjugation pathway</keyword>
<dbReference type="AlphaFoldDB" id="A0A182E7B8"/>
<accession>A0A182E7B8</accession>
<evidence type="ECO:0000313" key="16">
    <source>
        <dbReference type="WBParaSite" id="nOo.2.0.1.t03909-RA"/>
    </source>
</evidence>
<feature type="domain" description="RING-type" evidence="12">
    <location>
        <begin position="35"/>
        <end position="74"/>
    </location>
</feature>
<dbReference type="GO" id="GO:0016055">
    <property type="term" value="P:Wnt signaling pathway"/>
    <property type="evidence" value="ECO:0007669"/>
    <property type="project" value="UniProtKB-KW"/>
</dbReference>
<dbReference type="SUPFAM" id="SSF117839">
    <property type="entry name" value="WWE domain"/>
    <property type="match status" value="1"/>
</dbReference>
<dbReference type="GO" id="GO:0051865">
    <property type="term" value="P:protein autoubiquitination"/>
    <property type="evidence" value="ECO:0007669"/>
    <property type="project" value="UniProtKB-UniRule"/>
</dbReference>
<evidence type="ECO:0000256" key="7">
    <source>
        <dbReference type="ARBA" id="ARBA00022771"/>
    </source>
</evidence>
<sequence>MNCKKKTEETEEMERPNVDVGGSLRQQEAEKCDECPICYQEFTYKTELPDCGHKFCFLCIKGVALRHGACPLCRKRIPCSIFLDPILTTLEDQPTTIRTATAVESVGIVAENIDSRKNADKVQWFYGARHGGWWRYECRHENEIEDAYQNGLHSIDLLIAGSLFCIDFDSMCQYKKDLGKRGKFARPVKRIEEGDSSLNGAVRGIAGLRTPTELNTSVEQDMSEDLKAVAKNLSFLDFNVD</sequence>
<protein>
    <recommendedName>
        <fullName evidence="11">E3 ubiquitin-protein ligase</fullName>
        <ecNumber evidence="11">2.3.2.27</ecNumber>
    </recommendedName>
</protein>
<dbReference type="InterPro" id="IPR001841">
    <property type="entry name" value="Znf_RING"/>
</dbReference>
<dbReference type="GO" id="GO:0006511">
    <property type="term" value="P:ubiquitin-dependent protein catabolic process"/>
    <property type="evidence" value="ECO:0007669"/>
    <property type="project" value="UniProtKB-UniRule"/>
</dbReference>
<evidence type="ECO:0000313" key="14">
    <source>
        <dbReference type="EMBL" id="VDK71009.1"/>
    </source>
</evidence>
<reference evidence="16" key="1">
    <citation type="submission" date="2016-06" db="UniProtKB">
        <authorList>
            <consortium name="WormBaseParasite"/>
        </authorList>
    </citation>
    <scope>IDENTIFICATION</scope>
</reference>
<evidence type="ECO:0000256" key="3">
    <source>
        <dbReference type="ARBA" id="ARBA00022490"/>
    </source>
</evidence>
<evidence type="ECO:0000256" key="11">
    <source>
        <dbReference type="RuleBase" id="RU367115"/>
    </source>
</evidence>
<dbReference type="InterPro" id="IPR044110">
    <property type="entry name" value="RING-HC_RNF146"/>
</dbReference>
<comment type="domain">
    <text evidence="11">The WWE domain mediates non-covalent poly(ADP-ribose)-binding.</text>
</comment>
<evidence type="ECO:0000256" key="1">
    <source>
        <dbReference type="ARBA" id="ARBA00000900"/>
    </source>
</evidence>
<dbReference type="InterPro" id="IPR017907">
    <property type="entry name" value="Znf_RING_CS"/>
</dbReference>
<dbReference type="WBParaSite" id="nOo.2.0.1.t03909-RA">
    <property type="protein sequence ID" value="nOo.2.0.1.t03909-RA"/>
    <property type="gene ID" value="nOo.2.0.1.g03909"/>
</dbReference>
<keyword evidence="7 10" id="KW-0863">Zinc-finger</keyword>
<evidence type="ECO:0000259" key="12">
    <source>
        <dbReference type="PROSITE" id="PS50089"/>
    </source>
</evidence>
<dbReference type="GO" id="GO:0005634">
    <property type="term" value="C:nucleus"/>
    <property type="evidence" value="ECO:0007669"/>
    <property type="project" value="TreeGrafter"/>
</dbReference>
<dbReference type="Pfam" id="PF13639">
    <property type="entry name" value="zf-RING_2"/>
    <property type="match status" value="1"/>
</dbReference>
<evidence type="ECO:0000256" key="2">
    <source>
        <dbReference type="ARBA" id="ARBA00004514"/>
    </source>
</evidence>
<dbReference type="Gene3D" id="3.30.40.10">
    <property type="entry name" value="Zinc/RING finger domain, C3HC4 (zinc finger)"/>
    <property type="match status" value="1"/>
</dbReference>
<keyword evidence="3 11" id="KW-0963">Cytoplasm</keyword>
<dbReference type="PROSITE" id="PS50918">
    <property type="entry name" value="WWE"/>
    <property type="match status" value="1"/>
</dbReference>
<dbReference type="PROSITE" id="PS00518">
    <property type="entry name" value="ZF_RING_1"/>
    <property type="match status" value="1"/>
</dbReference>
<dbReference type="Proteomes" id="UP000271087">
    <property type="component" value="Unassembled WGS sequence"/>
</dbReference>
<evidence type="ECO:0000259" key="13">
    <source>
        <dbReference type="PROSITE" id="PS50918"/>
    </source>
</evidence>
<dbReference type="Gene3D" id="3.30.720.50">
    <property type="match status" value="1"/>
</dbReference>
<dbReference type="InterPro" id="IPR033509">
    <property type="entry name" value="RNF146"/>
</dbReference>
<dbReference type="SMART" id="SM00184">
    <property type="entry name" value="RING"/>
    <property type="match status" value="1"/>
</dbReference>
<evidence type="ECO:0000256" key="10">
    <source>
        <dbReference type="PROSITE-ProRule" id="PRU00175"/>
    </source>
</evidence>
<evidence type="ECO:0000256" key="9">
    <source>
        <dbReference type="ARBA" id="ARBA00022833"/>
    </source>
</evidence>
<keyword evidence="6 11" id="KW-0479">Metal-binding</keyword>
<dbReference type="InterPro" id="IPR004170">
    <property type="entry name" value="WWE_dom"/>
</dbReference>
<keyword evidence="4 11" id="KW-0808">Transferase</keyword>
<dbReference type="UniPathway" id="UPA00143"/>
<dbReference type="InterPro" id="IPR018123">
    <property type="entry name" value="WWE-dom_subgr"/>
</dbReference>
<gene>
    <name evidence="14" type="ORF">NOO_LOCUS3909</name>
</gene>
<comment type="catalytic activity">
    <reaction evidence="1 11">
        <text>S-ubiquitinyl-[E2 ubiquitin-conjugating enzyme]-L-cysteine + [acceptor protein]-L-lysine = [E2 ubiquitin-conjugating enzyme]-L-cysteine + N(6)-ubiquitinyl-[acceptor protein]-L-lysine.</text>
        <dbReference type="EC" id="2.3.2.27"/>
    </reaction>
</comment>
<evidence type="ECO:0000313" key="15">
    <source>
        <dbReference type="Proteomes" id="UP000271087"/>
    </source>
</evidence>
<dbReference type="GO" id="GO:0005829">
    <property type="term" value="C:cytosol"/>
    <property type="evidence" value="ECO:0007669"/>
    <property type="project" value="UniProtKB-SubCell"/>
</dbReference>
<dbReference type="PANTHER" id="PTHR13417">
    <property type="entry name" value="E3 UBIQUITIN-PROTEIN LIGASE RNF146"/>
    <property type="match status" value="1"/>
</dbReference>
<dbReference type="InterPro" id="IPR037197">
    <property type="entry name" value="WWE_dom_sf"/>
</dbReference>
<dbReference type="EMBL" id="UYRW01000806">
    <property type="protein sequence ID" value="VDK71009.1"/>
    <property type="molecule type" value="Genomic_DNA"/>
</dbReference>
<keyword evidence="5" id="KW-0879">Wnt signaling pathway</keyword>
<evidence type="ECO:0000256" key="4">
    <source>
        <dbReference type="ARBA" id="ARBA00022679"/>
    </source>
</evidence>